<protein>
    <recommendedName>
        <fullName evidence="3">Peptidase C58 YopT-type domain-containing protein</fullName>
    </recommendedName>
</protein>
<keyword evidence="2" id="KW-1185">Reference proteome</keyword>
<sequence>MKTKIFSTVNDQSACVEWYKVKAGNSVRVEPCWYQSDGGLCMSMSLIWMKKSIATKGGGIDSAEQLGSPHLTAIVHGAYRKMIVPLTELKHEIDVITRMFIIQSLEPGESMSGSGYFDPAGIVDWVLKEPCHCLFSFGVPLGSFNGARHGIGMRYENQLMQMYDPNEGLFQYSDAESFKEHMEEVCYQNYVHCLGGEWAILKGKSALD</sequence>
<dbReference type="RefSeq" id="WP_354010152.1">
    <property type="nucleotide sequence ID" value="NZ_JBEWTA010000001.1"/>
</dbReference>
<organism evidence="1 2">
    <name type="scientific">Endozoicomonas lisbonensis</name>
    <dbReference type="NCBI Taxonomy" id="3120522"/>
    <lineage>
        <taxon>Bacteria</taxon>
        <taxon>Pseudomonadati</taxon>
        <taxon>Pseudomonadota</taxon>
        <taxon>Gammaproteobacteria</taxon>
        <taxon>Oceanospirillales</taxon>
        <taxon>Endozoicomonadaceae</taxon>
        <taxon>Endozoicomonas</taxon>
    </lineage>
</organism>
<dbReference type="Proteomes" id="UP001549366">
    <property type="component" value="Unassembled WGS sequence"/>
</dbReference>
<dbReference type="EMBL" id="JBEWTB010000002">
    <property type="protein sequence ID" value="MET4755768.1"/>
    <property type="molecule type" value="Genomic_DNA"/>
</dbReference>
<accession>A0ABV2SDB7</accession>
<dbReference type="Gene3D" id="3.90.70.20">
    <property type="match status" value="1"/>
</dbReference>
<evidence type="ECO:0008006" key="3">
    <source>
        <dbReference type="Google" id="ProtNLM"/>
    </source>
</evidence>
<name>A0ABV2SDB7_9GAMM</name>
<evidence type="ECO:0000313" key="1">
    <source>
        <dbReference type="EMBL" id="MET4755768.1"/>
    </source>
</evidence>
<evidence type="ECO:0000313" key="2">
    <source>
        <dbReference type="Proteomes" id="UP001549366"/>
    </source>
</evidence>
<gene>
    <name evidence="1" type="ORF">V5J35_000960</name>
</gene>
<proteinExistence type="predicted"/>
<reference evidence="1 2" key="1">
    <citation type="submission" date="2024-06" db="EMBL/GenBank/DDBJ databases">
        <title>Genomic Encyclopedia of Type Strains, Phase V (KMG-V): Genome sequencing to study the core and pangenomes of soil and plant-associated prokaryotes.</title>
        <authorList>
            <person name="Whitman W."/>
        </authorList>
    </citation>
    <scope>NUCLEOTIDE SEQUENCE [LARGE SCALE GENOMIC DNA]</scope>
    <source>
        <strain evidence="1 2">NE40</strain>
    </source>
</reference>
<comment type="caution">
    <text evidence="1">The sequence shown here is derived from an EMBL/GenBank/DDBJ whole genome shotgun (WGS) entry which is preliminary data.</text>
</comment>